<evidence type="ECO:0000256" key="2">
    <source>
        <dbReference type="ARBA" id="ARBA00022741"/>
    </source>
</evidence>
<gene>
    <name evidence="7" type="ORF">QQS21_011786</name>
</gene>
<dbReference type="EMBL" id="JASWJB010000426">
    <property type="protein sequence ID" value="KAK2590536.1"/>
    <property type="molecule type" value="Genomic_DNA"/>
</dbReference>
<reference evidence="7" key="1">
    <citation type="submission" date="2023-06" db="EMBL/GenBank/DDBJ databases">
        <title>Conoideocrella luteorostrata (Hypocreales: Clavicipitaceae), a potential biocontrol fungus for elongate hemlock scale in United States Christmas tree production areas.</title>
        <authorList>
            <person name="Barrett H."/>
            <person name="Lovett B."/>
            <person name="Macias A.M."/>
            <person name="Stajich J.E."/>
            <person name="Kasson M.T."/>
        </authorList>
    </citation>
    <scope>NUCLEOTIDE SEQUENCE</scope>
    <source>
        <strain evidence="7">ARSEF 14590</strain>
    </source>
</reference>
<evidence type="ECO:0000256" key="1">
    <source>
        <dbReference type="ARBA" id="ARBA00022598"/>
    </source>
</evidence>
<keyword evidence="2" id="KW-0547">Nucleotide-binding</keyword>
<comment type="caution">
    <text evidence="7">The sequence shown here is derived from an EMBL/GenBank/DDBJ whole genome shotgun (WGS) entry which is preliminary data.</text>
</comment>
<protein>
    <recommendedName>
        <fullName evidence="6">Aminoacyl-tRNA synthetase class II (D/K/N) domain-containing protein</fullName>
    </recommendedName>
</protein>
<dbReference type="InterPro" id="IPR004364">
    <property type="entry name" value="Aa-tRNA-synt_II"/>
</dbReference>
<dbReference type="GO" id="GO:0005739">
    <property type="term" value="C:mitochondrion"/>
    <property type="evidence" value="ECO:0007669"/>
    <property type="project" value="TreeGrafter"/>
</dbReference>
<dbReference type="GO" id="GO:0006421">
    <property type="term" value="P:asparaginyl-tRNA aminoacylation"/>
    <property type="evidence" value="ECO:0007669"/>
    <property type="project" value="TreeGrafter"/>
</dbReference>
<dbReference type="Gene3D" id="3.30.930.10">
    <property type="entry name" value="Bira Bifunctional Protein, Domain 2"/>
    <property type="match status" value="1"/>
</dbReference>
<evidence type="ECO:0000313" key="8">
    <source>
        <dbReference type="Proteomes" id="UP001251528"/>
    </source>
</evidence>
<keyword evidence="5" id="KW-0030">Aminoacyl-tRNA synthetase</keyword>
<dbReference type="AlphaFoldDB" id="A0AAJ0CCN6"/>
<accession>A0AAJ0CCN6</accession>
<name>A0AAJ0CCN6_9HYPO</name>
<organism evidence="7 8">
    <name type="scientific">Conoideocrella luteorostrata</name>
    <dbReference type="NCBI Taxonomy" id="1105319"/>
    <lineage>
        <taxon>Eukaryota</taxon>
        <taxon>Fungi</taxon>
        <taxon>Dikarya</taxon>
        <taxon>Ascomycota</taxon>
        <taxon>Pezizomycotina</taxon>
        <taxon>Sordariomycetes</taxon>
        <taxon>Hypocreomycetidae</taxon>
        <taxon>Hypocreales</taxon>
        <taxon>Clavicipitaceae</taxon>
        <taxon>Conoideocrella</taxon>
    </lineage>
</organism>
<keyword evidence="8" id="KW-1185">Reference proteome</keyword>
<evidence type="ECO:0000256" key="4">
    <source>
        <dbReference type="ARBA" id="ARBA00022917"/>
    </source>
</evidence>
<dbReference type="Proteomes" id="UP001251528">
    <property type="component" value="Unassembled WGS sequence"/>
</dbReference>
<dbReference type="GO" id="GO:0005524">
    <property type="term" value="F:ATP binding"/>
    <property type="evidence" value="ECO:0007669"/>
    <property type="project" value="UniProtKB-KW"/>
</dbReference>
<dbReference type="PANTHER" id="PTHR22594">
    <property type="entry name" value="ASPARTYL/LYSYL-TRNA SYNTHETASE"/>
    <property type="match status" value="1"/>
</dbReference>
<dbReference type="SUPFAM" id="SSF55681">
    <property type="entry name" value="Class II aaRS and biotin synthetases"/>
    <property type="match status" value="1"/>
</dbReference>
<sequence>MLRECELLGPLSKGMGVAEAYVANLVSTLLQEHGGLIQDIAGSTDHLVALLELFRSHNNKFPQVTVDDALELPMMDSDCWQYAVASDPRKGRKITRSGELKLIKHFGGVVWLTEMDHLSGPFYQAFSDETQAKAECADLLLGNGEVLGLGQRHLPAKDVLAALEKHQVLAGGYKWYMEMRDLKPILTTGWGMGTERFLAWVFQHDDIRDMAVVPRMKGFSFTP</sequence>
<keyword evidence="1" id="KW-0436">Ligase</keyword>
<evidence type="ECO:0000313" key="7">
    <source>
        <dbReference type="EMBL" id="KAK2590536.1"/>
    </source>
</evidence>
<feature type="domain" description="Aminoacyl-tRNA synthetase class II (D/K/N)" evidence="6">
    <location>
        <begin position="18"/>
        <end position="216"/>
    </location>
</feature>
<evidence type="ECO:0000256" key="5">
    <source>
        <dbReference type="ARBA" id="ARBA00023146"/>
    </source>
</evidence>
<proteinExistence type="predicted"/>
<keyword evidence="4" id="KW-0648">Protein biosynthesis</keyword>
<evidence type="ECO:0000259" key="6">
    <source>
        <dbReference type="Pfam" id="PF00152"/>
    </source>
</evidence>
<keyword evidence="3" id="KW-0067">ATP-binding</keyword>
<dbReference type="GO" id="GO:0004816">
    <property type="term" value="F:asparagine-tRNA ligase activity"/>
    <property type="evidence" value="ECO:0007669"/>
    <property type="project" value="TreeGrafter"/>
</dbReference>
<dbReference type="Pfam" id="PF00152">
    <property type="entry name" value="tRNA-synt_2"/>
    <property type="match status" value="1"/>
</dbReference>
<dbReference type="InterPro" id="IPR045864">
    <property type="entry name" value="aa-tRNA-synth_II/BPL/LPL"/>
</dbReference>
<evidence type="ECO:0000256" key="3">
    <source>
        <dbReference type="ARBA" id="ARBA00022840"/>
    </source>
</evidence>
<dbReference type="PANTHER" id="PTHR22594:SF34">
    <property type="entry name" value="ASPARAGINE--TRNA LIGASE, MITOCHONDRIAL-RELATED"/>
    <property type="match status" value="1"/>
</dbReference>